<name>A0A3G8ZK99_9ACTN</name>
<proteinExistence type="predicted"/>
<dbReference type="InterPro" id="IPR009061">
    <property type="entry name" value="DNA-bd_dom_put_sf"/>
</dbReference>
<feature type="domain" description="HTH merR-type" evidence="2">
    <location>
        <begin position="27"/>
        <end position="85"/>
    </location>
</feature>
<dbReference type="GO" id="GO:0003677">
    <property type="term" value="F:DNA binding"/>
    <property type="evidence" value="ECO:0007669"/>
    <property type="project" value="UniProtKB-KW"/>
</dbReference>
<dbReference type="EMBL" id="CP034170">
    <property type="protein sequence ID" value="AZI57630.1"/>
    <property type="molecule type" value="Genomic_DNA"/>
</dbReference>
<dbReference type="PANTHER" id="PTHR30204:SF89">
    <property type="entry name" value="HTH MERR-TYPE DOMAIN-CONTAINING PROTEIN"/>
    <property type="match status" value="1"/>
</dbReference>
<accession>A0A3G8ZK99</accession>
<evidence type="ECO:0000259" key="2">
    <source>
        <dbReference type="PROSITE" id="PS50937"/>
    </source>
</evidence>
<reference evidence="3 4" key="1">
    <citation type="submission" date="2018-11" db="EMBL/GenBank/DDBJ databases">
        <authorList>
            <person name="Da X."/>
        </authorList>
    </citation>
    <scope>NUCLEOTIDE SEQUENCE [LARGE SCALE GENOMIC DNA]</scope>
    <source>
        <strain evidence="3 4">S14-144</strain>
    </source>
</reference>
<reference evidence="3 4" key="2">
    <citation type="submission" date="2018-12" db="EMBL/GenBank/DDBJ databases">
        <title>Nakamurella antarcticus sp. nov., isolated from Antarctica South Shetland Islands soil.</title>
        <authorList>
            <person name="Peng F."/>
        </authorList>
    </citation>
    <scope>NUCLEOTIDE SEQUENCE [LARGE SCALE GENOMIC DNA]</scope>
    <source>
        <strain evidence="3 4">S14-144</strain>
    </source>
</reference>
<evidence type="ECO:0000313" key="3">
    <source>
        <dbReference type="EMBL" id="AZI57630.1"/>
    </source>
</evidence>
<dbReference type="SMART" id="SM00422">
    <property type="entry name" value="HTH_MERR"/>
    <property type="match status" value="1"/>
</dbReference>
<dbReference type="Pfam" id="PF13411">
    <property type="entry name" value="MerR_1"/>
    <property type="match status" value="1"/>
</dbReference>
<protein>
    <submittedName>
        <fullName evidence="3">MerR family transcriptional regulator</fullName>
    </submittedName>
</protein>
<dbReference type="GO" id="GO:0003700">
    <property type="term" value="F:DNA-binding transcription factor activity"/>
    <property type="evidence" value="ECO:0007669"/>
    <property type="project" value="InterPro"/>
</dbReference>
<evidence type="ECO:0000313" key="4">
    <source>
        <dbReference type="Proteomes" id="UP000268084"/>
    </source>
</evidence>
<dbReference type="CDD" id="cd00592">
    <property type="entry name" value="HTH_MerR-like"/>
    <property type="match status" value="1"/>
</dbReference>
<dbReference type="OrthoDB" id="3191171at2"/>
<dbReference type="Gene3D" id="1.10.1660.10">
    <property type="match status" value="1"/>
</dbReference>
<dbReference type="PANTHER" id="PTHR30204">
    <property type="entry name" value="REDOX-CYCLING DRUG-SENSING TRANSCRIPTIONAL ACTIVATOR SOXR"/>
    <property type="match status" value="1"/>
</dbReference>
<dbReference type="PROSITE" id="PS50937">
    <property type="entry name" value="HTH_MERR_2"/>
    <property type="match status" value="1"/>
</dbReference>
<dbReference type="InterPro" id="IPR000551">
    <property type="entry name" value="MerR-type_HTH_dom"/>
</dbReference>
<keyword evidence="4" id="KW-1185">Reference proteome</keyword>
<dbReference type="KEGG" id="nak:EH165_05150"/>
<sequence length="241" mass="25780">MTAAGLPAGGVLSIGAVLSRLQPEFPDVTISKIRFLESEGLVTPQRTPAGYRQFSHADVERLRYVLAAQREQYLPLKVIKDHLEAIDRGVTPDSGGGRVPRGLALAGAADLPDFASRSIVRMTRAELLAESGLADAQLSEIEQFGLLHPGAGGFYDADSAILARTVGELVEAGIEPRHLRPFRAAADREAALVSQMVSAQARQKNPDARERAEQAAGQLAASLLRLHALLVKSGIHRELGN</sequence>
<dbReference type="RefSeq" id="WP_124798315.1">
    <property type="nucleotide sequence ID" value="NZ_CP034170.1"/>
</dbReference>
<dbReference type="InterPro" id="IPR047057">
    <property type="entry name" value="MerR_fam"/>
</dbReference>
<evidence type="ECO:0000256" key="1">
    <source>
        <dbReference type="ARBA" id="ARBA00023125"/>
    </source>
</evidence>
<keyword evidence="1" id="KW-0238">DNA-binding</keyword>
<dbReference type="SUPFAM" id="SSF46955">
    <property type="entry name" value="Putative DNA-binding domain"/>
    <property type="match status" value="1"/>
</dbReference>
<organism evidence="3 4">
    <name type="scientific">Nakamurella antarctica</name>
    <dbReference type="NCBI Taxonomy" id="1902245"/>
    <lineage>
        <taxon>Bacteria</taxon>
        <taxon>Bacillati</taxon>
        <taxon>Actinomycetota</taxon>
        <taxon>Actinomycetes</taxon>
        <taxon>Nakamurellales</taxon>
        <taxon>Nakamurellaceae</taxon>
        <taxon>Nakamurella</taxon>
    </lineage>
</organism>
<dbReference type="Proteomes" id="UP000268084">
    <property type="component" value="Chromosome"/>
</dbReference>
<gene>
    <name evidence="3" type="ORF">EH165_05150</name>
</gene>
<dbReference type="AlphaFoldDB" id="A0A3G8ZK99"/>